<gene>
    <name evidence="2" type="ORF">SAMN04488095_1381</name>
</gene>
<evidence type="ECO:0008006" key="4">
    <source>
        <dbReference type="Google" id="ProtNLM"/>
    </source>
</evidence>
<name>A0A1I3JP37_9RHOB</name>
<proteinExistence type="predicted"/>
<dbReference type="Pfam" id="PF16233">
    <property type="entry name" value="DUF4893"/>
    <property type="match status" value="1"/>
</dbReference>
<evidence type="ECO:0000256" key="1">
    <source>
        <dbReference type="SAM" id="SignalP"/>
    </source>
</evidence>
<evidence type="ECO:0000313" key="2">
    <source>
        <dbReference type="EMBL" id="SFI61924.1"/>
    </source>
</evidence>
<dbReference type="EMBL" id="FORA01000001">
    <property type="protein sequence ID" value="SFI61924.1"/>
    <property type="molecule type" value="Genomic_DNA"/>
</dbReference>
<keyword evidence="3" id="KW-1185">Reference proteome</keyword>
<protein>
    <recommendedName>
        <fullName evidence="4">DUF4893 domain-containing protein</fullName>
    </recommendedName>
</protein>
<evidence type="ECO:0000313" key="3">
    <source>
        <dbReference type="Proteomes" id="UP000199110"/>
    </source>
</evidence>
<dbReference type="Proteomes" id="UP000199110">
    <property type="component" value="Unassembled WGS sequence"/>
</dbReference>
<accession>A0A1I3JP37</accession>
<organism evidence="2 3">
    <name type="scientific">Jannaschia pohangensis</name>
    <dbReference type="NCBI Taxonomy" id="390807"/>
    <lineage>
        <taxon>Bacteria</taxon>
        <taxon>Pseudomonadati</taxon>
        <taxon>Pseudomonadota</taxon>
        <taxon>Alphaproteobacteria</taxon>
        <taxon>Rhodobacterales</taxon>
        <taxon>Roseobacteraceae</taxon>
        <taxon>Jannaschia</taxon>
    </lineage>
</organism>
<sequence length="200" mass="21492">MRWTDLTLSLALSALLALPLAAEPLRAPDVLRLRDIDSHLGAALREALAQGDAEALVAMTEAMRGLALPNTALDPSGDWNCRTIKLGGLVPAVAYGNFRCRIEATSDQTWTLTKLTGSQRVTGTLTITAEGPVHFTGVGYVGEAPALPYGDLPATDQTPVEPNQTTAEVGIFEQMDPDRARLLLPAPLLESRFDILYLTR</sequence>
<dbReference type="STRING" id="390807.SAMN04488095_1381"/>
<feature type="chain" id="PRO_5011464397" description="DUF4893 domain-containing protein" evidence="1">
    <location>
        <begin position="28"/>
        <end position="200"/>
    </location>
</feature>
<keyword evidence="1" id="KW-0732">Signal</keyword>
<dbReference type="RefSeq" id="WP_175484816.1">
    <property type="nucleotide sequence ID" value="NZ_FORA01000001.1"/>
</dbReference>
<feature type="signal peptide" evidence="1">
    <location>
        <begin position="1"/>
        <end position="27"/>
    </location>
</feature>
<dbReference type="InterPro" id="IPR032609">
    <property type="entry name" value="DUF4893"/>
</dbReference>
<dbReference type="AlphaFoldDB" id="A0A1I3JP37"/>
<reference evidence="2 3" key="1">
    <citation type="submission" date="2016-10" db="EMBL/GenBank/DDBJ databases">
        <authorList>
            <person name="de Groot N.N."/>
        </authorList>
    </citation>
    <scope>NUCLEOTIDE SEQUENCE [LARGE SCALE GENOMIC DNA]</scope>
    <source>
        <strain evidence="2 3">DSM 19073</strain>
    </source>
</reference>